<evidence type="ECO:0000256" key="1">
    <source>
        <dbReference type="PROSITE-ProRule" id="PRU00409"/>
    </source>
</evidence>
<organism evidence="3 4">
    <name type="scientific">Nocardioides gansuensis</name>
    <dbReference type="NCBI Taxonomy" id="2138300"/>
    <lineage>
        <taxon>Bacteria</taxon>
        <taxon>Bacillati</taxon>
        <taxon>Actinomycetota</taxon>
        <taxon>Actinomycetes</taxon>
        <taxon>Propionibacteriales</taxon>
        <taxon>Nocardioidaceae</taxon>
        <taxon>Nocardioides</taxon>
    </lineage>
</organism>
<dbReference type="Gene3D" id="3.30.470.20">
    <property type="entry name" value="ATP-grasp fold, B domain"/>
    <property type="match status" value="1"/>
</dbReference>
<dbReference type="GO" id="GO:0005524">
    <property type="term" value="F:ATP binding"/>
    <property type="evidence" value="ECO:0007669"/>
    <property type="project" value="UniProtKB-UniRule"/>
</dbReference>
<evidence type="ECO:0000313" key="3">
    <source>
        <dbReference type="EMBL" id="PVG84608.1"/>
    </source>
</evidence>
<keyword evidence="1" id="KW-0547">Nucleotide-binding</keyword>
<dbReference type="InterPro" id="IPR004218">
    <property type="entry name" value="GSHS_ATP-bd"/>
</dbReference>
<dbReference type="GO" id="GO:0046872">
    <property type="term" value="F:metal ion binding"/>
    <property type="evidence" value="ECO:0007669"/>
    <property type="project" value="InterPro"/>
</dbReference>
<proteinExistence type="predicted"/>
<dbReference type="EMBL" id="QDGZ01000001">
    <property type="protein sequence ID" value="PVG84608.1"/>
    <property type="molecule type" value="Genomic_DNA"/>
</dbReference>
<evidence type="ECO:0000313" key="4">
    <source>
        <dbReference type="Proteomes" id="UP000246018"/>
    </source>
</evidence>
<dbReference type="Gene3D" id="3.30.1490.20">
    <property type="entry name" value="ATP-grasp fold, A domain"/>
    <property type="match status" value="1"/>
</dbReference>
<dbReference type="InterPro" id="IPR053191">
    <property type="entry name" value="DcsG_Biosynth_Enzyme"/>
</dbReference>
<dbReference type="InterPro" id="IPR011761">
    <property type="entry name" value="ATP-grasp"/>
</dbReference>
<dbReference type="SUPFAM" id="SSF56059">
    <property type="entry name" value="Glutathione synthetase ATP-binding domain-like"/>
    <property type="match status" value="1"/>
</dbReference>
<dbReference type="Pfam" id="PF02955">
    <property type="entry name" value="GSH-S_ATP"/>
    <property type="match status" value="1"/>
</dbReference>
<reference evidence="3 4" key="1">
    <citation type="submission" date="2018-04" db="EMBL/GenBank/DDBJ databases">
        <title>Genome of Nocardioides gansuensis WSJ-1.</title>
        <authorList>
            <person name="Wu S."/>
            <person name="Wang G."/>
        </authorList>
    </citation>
    <scope>NUCLEOTIDE SEQUENCE [LARGE SCALE GENOMIC DNA]</scope>
    <source>
        <strain evidence="3 4">WSJ-1</strain>
    </source>
</reference>
<dbReference type="GO" id="GO:0004363">
    <property type="term" value="F:glutathione synthase activity"/>
    <property type="evidence" value="ECO:0007669"/>
    <property type="project" value="InterPro"/>
</dbReference>
<sequence length="287" mass="30508">MSHVLLATCSALPTGEPGHEALDAAFAVRGVEARWADWTDPAVDWPAASLVAVRSTWDYVVQYAAFLAWARSLDQSRLLNGVDVFDWNHDKSYLAAGLDDAPTVPTRLASTPEEFAAAIDEFGTTVVKPRVSAGGAGVIVVTDPSDDRLGKPVQSHPSYPYVDGPWIAQPLVESIRTRGETSVFVLGGVAISQAEKMPASGEIRVHEEFGGSTRPVPLSDEAAAVAVKAAGAAGRLVGRPLDYARVDLVEWDGALHVSELELIEPGLYLDVVPDNAEAFADLVAARL</sequence>
<protein>
    <recommendedName>
        <fullName evidence="2">ATP-grasp domain-containing protein</fullName>
    </recommendedName>
</protein>
<dbReference type="InterPro" id="IPR013815">
    <property type="entry name" value="ATP_grasp_subdomain_1"/>
</dbReference>
<keyword evidence="4" id="KW-1185">Reference proteome</keyword>
<comment type="caution">
    <text evidence="3">The sequence shown here is derived from an EMBL/GenBank/DDBJ whole genome shotgun (WGS) entry which is preliminary data.</text>
</comment>
<dbReference type="OrthoDB" id="3373978at2"/>
<dbReference type="Proteomes" id="UP000246018">
    <property type="component" value="Unassembled WGS sequence"/>
</dbReference>
<evidence type="ECO:0000259" key="2">
    <source>
        <dbReference type="PROSITE" id="PS50975"/>
    </source>
</evidence>
<dbReference type="PANTHER" id="PTHR39217:SF1">
    <property type="entry name" value="GLUTATHIONE SYNTHETASE"/>
    <property type="match status" value="1"/>
</dbReference>
<dbReference type="RefSeq" id="WP_116570741.1">
    <property type="nucleotide sequence ID" value="NZ_QDGZ01000001.1"/>
</dbReference>
<keyword evidence="1" id="KW-0067">ATP-binding</keyword>
<dbReference type="PROSITE" id="PS50975">
    <property type="entry name" value="ATP_GRASP"/>
    <property type="match status" value="1"/>
</dbReference>
<name>A0A2T8FFV7_9ACTN</name>
<accession>A0A2T8FFV7</accession>
<dbReference type="PANTHER" id="PTHR39217">
    <property type="match status" value="1"/>
</dbReference>
<dbReference type="AlphaFoldDB" id="A0A2T8FFV7"/>
<feature type="domain" description="ATP-grasp" evidence="2">
    <location>
        <begin position="93"/>
        <end position="280"/>
    </location>
</feature>
<gene>
    <name evidence="3" type="ORF">DDE18_03130</name>
</gene>